<dbReference type="EMBL" id="ML210356">
    <property type="protein sequence ID" value="TFK19173.1"/>
    <property type="molecule type" value="Genomic_DNA"/>
</dbReference>
<evidence type="ECO:0008006" key="3">
    <source>
        <dbReference type="Google" id="ProtNLM"/>
    </source>
</evidence>
<reference evidence="1 2" key="1">
    <citation type="journal article" date="2019" name="Nat. Ecol. Evol.">
        <title>Megaphylogeny resolves global patterns of mushroom evolution.</title>
        <authorList>
            <person name="Varga T."/>
            <person name="Krizsan K."/>
            <person name="Foldi C."/>
            <person name="Dima B."/>
            <person name="Sanchez-Garcia M."/>
            <person name="Sanchez-Ramirez S."/>
            <person name="Szollosi G.J."/>
            <person name="Szarkandi J.G."/>
            <person name="Papp V."/>
            <person name="Albert L."/>
            <person name="Andreopoulos W."/>
            <person name="Angelini C."/>
            <person name="Antonin V."/>
            <person name="Barry K.W."/>
            <person name="Bougher N.L."/>
            <person name="Buchanan P."/>
            <person name="Buyck B."/>
            <person name="Bense V."/>
            <person name="Catcheside P."/>
            <person name="Chovatia M."/>
            <person name="Cooper J."/>
            <person name="Damon W."/>
            <person name="Desjardin D."/>
            <person name="Finy P."/>
            <person name="Geml J."/>
            <person name="Haridas S."/>
            <person name="Hughes K."/>
            <person name="Justo A."/>
            <person name="Karasinski D."/>
            <person name="Kautmanova I."/>
            <person name="Kiss B."/>
            <person name="Kocsube S."/>
            <person name="Kotiranta H."/>
            <person name="LaButti K.M."/>
            <person name="Lechner B.E."/>
            <person name="Liimatainen K."/>
            <person name="Lipzen A."/>
            <person name="Lukacs Z."/>
            <person name="Mihaltcheva S."/>
            <person name="Morgado L.N."/>
            <person name="Niskanen T."/>
            <person name="Noordeloos M.E."/>
            <person name="Ohm R.A."/>
            <person name="Ortiz-Santana B."/>
            <person name="Ovrebo C."/>
            <person name="Racz N."/>
            <person name="Riley R."/>
            <person name="Savchenko A."/>
            <person name="Shiryaev A."/>
            <person name="Soop K."/>
            <person name="Spirin V."/>
            <person name="Szebenyi C."/>
            <person name="Tomsovsky M."/>
            <person name="Tulloss R.E."/>
            <person name="Uehling J."/>
            <person name="Grigoriev I.V."/>
            <person name="Vagvolgyi C."/>
            <person name="Papp T."/>
            <person name="Martin F.M."/>
            <person name="Miettinen O."/>
            <person name="Hibbett D.S."/>
            <person name="Nagy L.G."/>
        </authorList>
    </citation>
    <scope>NUCLEOTIDE SEQUENCE [LARGE SCALE GENOMIC DNA]</scope>
    <source>
        <strain evidence="1 2">CBS 121175</strain>
    </source>
</reference>
<proteinExistence type="predicted"/>
<feature type="non-terminal residue" evidence="1">
    <location>
        <position position="1"/>
    </location>
</feature>
<dbReference type="STRING" id="230819.A0A5C3KHG5"/>
<gene>
    <name evidence="1" type="ORF">FA15DRAFT_557690</name>
</gene>
<name>A0A5C3KHG5_COPMA</name>
<protein>
    <recommendedName>
        <fullName evidence="3">HTH CENPB-type domain-containing protein</fullName>
    </recommendedName>
</protein>
<dbReference type="Proteomes" id="UP000307440">
    <property type="component" value="Unassembled WGS sequence"/>
</dbReference>
<feature type="non-terminal residue" evidence="1">
    <location>
        <position position="111"/>
    </location>
</feature>
<dbReference type="OrthoDB" id="2668963at2759"/>
<sequence length="111" mass="12628">CKAVLDEFLASNKNPSLANITLSHVTLGNRINSMQNIQDSNAEKAWLMKEEEEQVISAVIQHGEMGIPFSRHRLEEQVNSILRARLGNKFGKEGVGQNYIHRLCERNRDQI</sequence>
<evidence type="ECO:0000313" key="2">
    <source>
        <dbReference type="Proteomes" id="UP000307440"/>
    </source>
</evidence>
<evidence type="ECO:0000313" key="1">
    <source>
        <dbReference type="EMBL" id="TFK19173.1"/>
    </source>
</evidence>
<accession>A0A5C3KHG5</accession>
<keyword evidence="2" id="KW-1185">Reference proteome</keyword>
<dbReference type="AlphaFoldDB" id="A0A5C3KHG5"/>
<organism evidence="1 2">
    <name type="scientific">Coprinopsis marcescibilis</name>
    <name type="common">Agaric fungus</name>
    <name type="synonym">Psathyrella marcescibilis</name>
    <dbReference type="NCBI Taxonomy" id="230819"/>
    <lineage>
        <taxon>Eukaryota</taxon>
        <taxon>Fungi</taxon>
        <taxon>Dikarya</taxon>
        <taxon>Basidiomycota</taxon>
        <taxon>Agaricomycotina</taxon>
        <taxon>Agaricomycetes</taxon>
        <taxon>Agaricomycetidae</taxon>
        <taxon>Agaricales</taxon>
        <taxon>Agaricineae</taxon>
        <taxon>Psathyrellaceae</taxon>
        <taxon>Coprinopsis</taxon>
    </lineage>
</organism>